<dbReference type="PROSITE" id="PS51257">
    <property type="entry name" value="PROKAR_LIPOPROTEIN"/>
    <property type="match status" value="1"/>
</dbReference>
<dbReference type="EMBL" id="JAIGNU010000001">
    <property type="protein sequence ID" value="MBX7501654.1"/>
    <property type="molecule type" value="Genomic_DNA"/>
</dbReference>
<protein>
    <recommendedName>
        <fullName evidence="5">Lipoprotein</fullName>
    </recommendedName>
</protein>
<feature type="signal peptide" evidence="2">
    <location>
        <begin position="1"/>
        <end position="16"/>
    </location>
</feature>
<feature type="compositionally biased region" description="Pro residues" evidence="1">
    <location>
        <begin position="39"/>
        <end position="48"/>
    </location>
</feature>
<dbReference type="Proteomes" id="UP000782554">
    <property type="component" value="Unassembled WGS sequence"/>
</dbReference>
<reference evidence="3 4" key="1">
    <citation type="submission" date="2021-08" db="EMBL/GenBank/DDBJ databases">
        <title>Comparative Genomics Analysis of the Genus Qipengyuania Reveals Extensive Genetic Diversity and Metabolic Versatility, Including the Description of Fifteen Novel Species.</title>
        <authorList>
            <person name="Liu Y."/>
        </authorList>
    </citation>
    <scope>NUCLEOTIDE SEQUENCE [LARGE SCALE GENOMIC DNA]</scope>
    <source>
        <strain evidence="3 4">YG27</strain>
    </source>
</reference>
<comment type="caution">
    <text evidence="3">The sequence shown here is derived from an EMBL/GenBank/DDBJ whole genome shotgun (WGS) entry which is preliminary data.</text>
</comment>
<keyword evidence="4" id="KW-1185">Reference proteome</keyword>
<feature type="chain" id="PRO_5045404017" description="Lipoprotein" evidence="2">
    <location>
        <begin position="17"/>
        <end position="193"/>
    </location>
</feature>
<evidence type="ECO:0008006" key="5">
    <source>
        <dbReference type="Google" id="ProtNLM"/>
    </source>
</evidence>
<accession>A0ABS7JVQ6</accession>
<evidence type="ECO:0000256" key="2">
    <source>
        <dbReference type="SAM" id="SignalP"/>
    </source>
</evidence>
<name>A0ABS7JVQ6_9SPHN</name>
<sequence>MKSTLALTLAASLALAGCGSQTDTEDAVRTVDLEGTPGDPIPSPPPPLDTGENADNDGHPDLMPAPLEPEIERTETGARNVLLSFARAIELREFDQAWAMLDPADQEKWPKGEWRKLFADLGKITVAVPGGILEGAAGSSYYTSQATITAKDREGRPISYEGPIVLKRVNDVPGASPEQLRWHIDSVKLDWTH</sequence>
<evidence type="ECO:0000313" key="3">
    <source>
        <dbReference type="EMBL" id="MBX7501654.1"/>
    </source>
</evidence>
<evidence type="ECO:0000256" key="1">
    <source>
        <dbReference type="SAM" id="MobiDB-lite"/>
    </source>
</evidence>
<organism evidence="3 4">
    <name type="scientific">Qipengyuania mesophila</name>
    <dbReference type="NCBI Taxonomy" id="2867246"/>
    <lineage>
        <taxon>Bacteria</taxon>
        <taxon>Pseudomonadati</taxon>
        <taxon>Pseudomonadota</taxon>
        <taxon>Alphaproteobacteria</taxon>
        <taxon>Sphingomonadales</taxon>
        <taxon>Erythrobacteraceae</taxon>
        <taxon>Qipengyuania</taxon>
    </lineage>
</organism>
<keyword evidence="2" id="KW-0732">Signal</keyword>
<gene>
    <name evidence="3" type="ORF">K3181_09385</name>
</gene>
<dbReference type="RefSeq" id="WP_221602722.1">
    <property type="nucleotide sequence ID" value="NZ_JAIGNU010000001.1"/>
</dbReference>
<evidence type="ECO:0000313" key="4">
    <source>
        <dbReference type="Proteomes" id="UP000782554"/>
    </source>
</evidence>
<feature type="region of interest" description="Disordered" evidence="1">
    <location>
        <begin position="31"/>
        <end position="66"/>
    </location>
</feature>
<proteinExistence type="predicted"/>